<reference evidence="3" key="3">
    <citation type="submission" date="2018-01" db="EMBL/GenBank/DDBJ databases">
        <authorList>
            <person name="Gaut B.S."/>
            <person name="Morton B.R."/>
            <person name="Clegg M.T."/>
            <person name="Duvall M.R."/>
        </authorList>
    </citation>
    <scope>NUCLEOTIDE SEQUENCE</scope>
    <source>
        <strain evidence="3">ATCC BAA-2683</strain>
    </source>
</reference>
<comment type="caution">
    <text evidence="2">The sequence shown here is derived from an EMBL/GenBank/DDBJ whole genome shotgun (WGS) entry which is preliminary data.</text>
</comment>
<evidence type="ECO:0000256" key="1">
    <source>
        <dbReference type="SAM" id="Phobius"/>
    </source>
</evidence>
<evidence type="ECO:0000313" key="2">
    <source>
        <dbReference type="EMBL" id="OHV01440.1"/>
    </source>
</evidence>
<dbReference type="EMBL" id="PPEA01000213">
    <property type="protein sequence ID" value="PQM48308.1"/>
    <property type="molecule type" value="Genomic_DNA"/>
</dbReference>
<dbReference type="RefSeq" id="WP_071027975.1">
    <property type="nucleotide sequence ID" value="NZ_MLQM01000099.1"/>
</dbReference>
<protein>
    <submittedName>
        <fullName evidence="2">Uncharacterized protein</fullName>
    </submittedName>
</protein>
<keyword evidence="1" id="KW-1133">Transmembrane helix</keyword>
<feature type="transmembrane region" description="Helical" evidence="1">
    <location>
        <begin position="60"/>
        <end position="78"/>
    </location>
</feature>
<accession>A0A1S1NGT1</accession>
<feature type="transmembrane region" description="Helical" evidence="1">
    <location>
        <begin position="21"/>
        <end position="40"/>
    </location>
</feature>
<reference evidence="2 4" key="1">
    <citation type="submission" date="2016-10" db="EMBL/GenBank/DDBJ databases">
        <title>Genome sequence of Mycobacterium talmonii.</title>
        <authorList>
            <person name="Greninger A.L."/>
            <person name="Elliott B."/>
            <person name="Vasireddy S."/>
            <person name="Vasireddy R."/>
        </authorList>
    </citation>
    <scope>NUCLEOTIDE SEQUENCE [LARGE SCALE GENOMIC DNA]</scope>
    <source>
        <strain evidence="2">MO-5499</strain>
        <strain evidence="4">NE-TNMC-100812</strain>
    </source>
</reference>
<sequence>MTHQSPDVHADSALLRATLRIGGALVVVFFLTTPLATTGVIAHDSFLGRRVLWGHGGNEYLIMLAVINIVLGAYLFWSARNPSRYWLAIDIFLVAETVHLASMVVMALSPEHHMHWLGDVTGPVIGLIVLAAIWLPRRSAVIAAGNG</sequence>
<keyword evidence="1" id="KW-0812">Transmembrane</keyword>
<feature type="transmembrane region" description="Helical" evidence="1">
    <location>
        <begin position="114"/>
        <end position="135"/>
    </location>
</feature>
<dbReference type="AlphaFoldDB" id="A0A1S1NGT1"/>
<name>A0A1S1NGT1_9MYCO</name>
<evidence type="ECO:0000313" key="3">
    <source>
        <dbReference type="EMBL" id="PQM48308.1"/>
    </source>
</evidence>
<dbReference type="Proteomes" id="UP000238296">
    <property type="component" value="Unassembled WGS sequence"/>
</dbReference>
<dbReference type="Proteomes" id="UP000179734">
    <property type="component" value="Unassembled WGS sequence"/>
</dbReference>
<organism evidence="2 4">
    <name type="scientific">Mycobacterium talmoniae</name>
    <dbReference type="NCBI Taxonomy" id="1858794"/>
    <lineage>
        <taxon>Bacteria</taxon>
        <taxon>Bacillati</taxon>
        <taxon>Actinomycetota</taxon>
        <taxon>Actinomycetes</taxon>
        <taxon>Mycobacteriales</taxon>
        <taxon>Mycobacteriaceae</taxon>
        <taxon>Mycobacterium</taxon>
    </lineage>
</organism>
<keyword evidence="4" id="KW-1185">Reference proteome</keyword>
<dbReference type="EMBL" id="MLQM01000099">
    <property type="protein sequence ID" value="OHV01440.1"/>
    <property type="molecule type" value="Genomic_DNA"/>
</dbReference>
<evidence type="ECO:0000313" key="5">
    <source>
        <dbReference type="Proteomes" id="UP000238296"/>
    </source>
</evidence>
<gene>
    <name evidence="2" type="ORF">BKN37_17035</name>
    <name evidence="3" type="ORF">C1Y40_01480</name>
</gene>
<feature type="transmembrane region" description="Helical" evidence="1">
    <location>
        <begin position="85"/>
        <end position="108"/>
    </location>
</feature>
<proteinExistence type="predicted"/>
<evidence type="ECO:0000313" key="4">
    <source>
        <dbReference type="Proteomes" id="UP000179734"/>
    </source>
</evidence>
<keyword evidence="1" id="KW-0472">Membrane</keyword>
<reference evidence="3 5" key="2">
    <citation type="journal article" date="2017" name="Int. J. Syst. Evol. Microbiol.">
        <title>Mycobacterium talmoniae sp. nov., a slowly growing mycobacterium isolated from human respiratory samples.</title>
        <authorList>
            <person name="Davidson R.M."/>
            <person name="DeGroote M.A."/>
            <person name="Marola J.L."/>
            <person name="Buss S."/>
            <person name="Jones V."/>
            <person name="McNeil M.R."/>
            <person name="Freifeld A.G."/>
            <person name="Elaine Epperson L."/>
            <person name="Hasan N.A."/>
            <person name="Jackson M."/>
            <person name="Iwen P.C."/>
            <person name="Salfinger M."/>
            <person name="Strong M."/>
        </authorList>
    </citation>
    <scope>NUCLEOTIDE SEQUENCE [LARGE SCALE GENOMIC DNA]</scope>
    <source>
        <strain evidence="3 5">ATCC BAA-2683</strain>
    </source>
</reference>